<accession>A0A3D9JRV0</accession>
<feature type="transmembrane region" description="Helical" evidence="7">
    <location>
        <begin position="184"/>
        <end position="209"/>
    </location>
</feature>
<dbReference type="InterPro" id="IPR035906">
    <property type="entry name" value="MetI-like_sf"/>
</dbReference>
<organism evidence="9 10">
    <name type="scientific">Cohnella phaseoli</name>
    <dbReference type="NCBI Taxonomy" id="456490"/>
    <lineage>
        <taxon>Bacteria</taxon>
        <taxon>Bacillati</taxon>
        <taxon>Bacillota</taxon>
        <taxon>Bacilli</taxon>
        <taxon>Bacillales</taxon>
        <taxon>Paenibacillaceae</taxon>
        <taxon>Cohnella</taxon>
    </lineage>
</organism>
<keyword evidence="10" id="KW-1185">Reference proteome</keyword>
<comment type="subcellular location">
    <subcellularLocation>
        <location evidence="1 7">Cell membrane</location>
        <topology evidence="1 7">Multi-pass membrane protein</topology>
    </subcellularLocation>
</comment>
<feature type="transmembrane region" description="Helical" evidence="7">
    <location>
        <begin position="142"/>
        <end position="163"/>
    </location>
</feature>
<dbReference type="RefSeq" id="WP_116061554.1">
    <property type="nucleotide sequence ID" value="NZ_QRDZ01000011.1"/>
</dbReference>
<dbReference type="CDD" id="cd06261">
    <property type="entry name" value="TM_PBP2"/>
    <property type="match status" value="1"/>
</dbReference>
<evidence type="ECO:0000256" key="4">
    <source>
        <dbReference type="ARBA" id="ARBA00022692"/>
    </source>
</evidence>
<dbReference type="InterPro" id="IPR000515">
    <property type="entry name" value="MetI-like"/>
</dbReference>
<keyword evidence="2 7" id="KW-0813">Transport</keyword>
<name>A0A3D9JRV0_9BACL</name>
<dbReference type="PANTHER" id="PTHR43744:SF9">
    <property type="entry name" value="POLYGALACTURONAN_RHAMNOGALACTURONAN TRANSPORT SYSTEM PERMEASE PROTEIN YTCP"/>
    <property type="match status" value="1"/>
</dbReference>
<protein>
    <submittedName>
        <fullName evidence="9">Putative aldouronate transport system permease protein</fullName>
    </submittedName>
</protein>
<dbReference type="PANTHER" id="PTHR43744">
    <property type="entry name" value="ABC TRANSPORTER PERMEASE PROTEIN MG189-RELATED-RELATED"/>
    <property type="match status" value="1"/>
</dbReference>
<dbReference type="Pfam" id="PF00528">
    <property type="entry name" value="BPD_transp_1"/>
    <property type="match status" value="1"/>
</dbReference>
<reference evidence="9 10" key="1">
    <citation type="submission" date="2018-07" db="EMBL/GenBank/DDBJ databases">
        <title>Genomic Encyclopedia of Type Strains, Phase III (KMG-III): the genomes of soil and plant-associated and newly described type strains.</title>
        <authorList>
            <person name="Whitman W."/>
        </authorList>
    </citation>
    <scope>NUCLEOTIDE SEQUENCE [LARGE SCALE GENOMIC DNA]</scope>
    <source>
        <strain evidence="9 10">CECT 7287</strain>
    </source>
</reference>
<evidence type="ECO:0000313" key="10">
    <source>
        <dbReference type="Proteomes" id="UP000256977"/>
    </source>
</evidence>
<dbReference type="GO" id="GO:0055085">
    <property type="term" value="P:transmembrane transport"/>
    <property type="evidence" value="ECO:0007669"/>
    <property type="project" value="InterPro"/>
</dbReference>
<keyword evidence="3" id="KW-1003">Cell membrane</keyword>
<comment type="caution">
    <text evidence="9">The sequence shown here is derived from an EMBL/GenBank/DDBJ whole genome shotgun (WGS) entry which is preliminary data.</text>
</comment>
<dbReference type="AlphaFoldDB" id="A0A3D9JRV0"/>
<evidence type="ECO:0000256" key="1">
    <source>
        <dbReference type="ARBA" id="ARBA00004651"/>
    </source>
</evidence>
<sequence>MKHRSPGDKIVSGFAYVYLLLFVIAAIIPFMTIVSTSLTDERYLRANGFDLFPHELTLEAYRFVLGRGSAILDAYQVTTIVTVAGTLFSMLLTTMMAFALSRKEWKMAGPISFLVYFTMLFNGGLVPWYIVTTKYLHLYDHLLALILPYAINAFNLLIMRSFISTIDNSIFEAAKIDGANEVQLLFRIALPLALPGIATICLFYAISYWNDWWLGLMLVSDRELYPLQLLIRAITSNITYAASSSSNSSIAAAAIPKEGVKMATTVLTIGPIILLYPFLQRYFVKGLTVGGVKG</sequence>
<proteinExistence type="inferred from homology"/>
<gene>
    <name evidence="9" type="ORF">DFP98_111142</name>
</gene>
<keyword evidence="5 7" id="KW-1133">Transmembrane helix</keyword>
<dbReference type="Proteomes" id="UP000256977">
    <property type="component" value="Unassembled WGS sequence"/>
</dbReference>
<evidence type="ECO:0000256" key="7">
    <source>
        <dbReference type="RuleBase" id="RU363032"/>
    </source>
</evidence>
<comment type="similarity">
    <text evidence="7">Belongs to the binding-protein-dependent transport system permease family.</text>
</comment>
<evidence type="ECO:0000256" key="6">
    <source>
        <dbReference type="ARBA" id="ARBA00023136"/>
    </source>
</evidence>
<feature type="transmembrane region" description="Helical" evidence="7">
    <location>
        <begin position="12"/>
        <end position="34"/>
    </location>
</feature>
<keyword evidence="6 7" id="KW-0472">Membrane</keyword>
<dbReference type="OrthoDB" id="157184at2"/>
<dbReference type="PROSITE" id="PS50928">
    <property type="entry name" value="ABC_TM1"/>
    <property type="match status" value="1"/>
</dbReference>
<dbReference type="EMBL" id="QRDZ01000011">
    <property type="protein sequence ID" value="RED76758.1"/>
    <property type="molecule type" value="Genomic_DNA"/>
</dbReference>
<keyword evidence="4 7" id="KW-0812">Transmembrane</keyword>
<feature type="transmembrane region" description="Helical" evidence="7">
    <location>
        <begin position="74"/>
        <end position="99"/>
    </location>
</feature>
<feature type="transmembrane region" description="Helical" evidence="7">
    <location>
        <begin position="262"/>
        <end position="279"/>
    </location>
</feature>
<evidence type="ECO:0000313" key="9">
    <source>
        <dbReference type="EMBL" id="RED76758.1"/>
    </source>
</evidence>
<dbReference type="Gene3D" id="1.10.3720.10">
    <property type="entry name" value="MetI-like"/>
    <property type="match status" value="1"/>
</dbReference>
<evidence type="ECO:0000256" key="3">
    <source>
        <dbReference type="ARBA" id="ARBA00022475"/>
    </source>
</evidence>
<evidence type="ECO:0000259" key="8">
    <source>
        <dbReference type="PROSITE" id="PS50928"/>
    </source>
</evidence>
<feature type="domain" description="ABC transmembrane type-1" evidence="8">
    <location>
        <begin position="75"/>
        <end position="279"/>
    </location>
</feature>
<dbReference type="SUPFAM" id="SSF161098">
    <property type="entry name" value="MetI-like"/>
    <property type="match status" value="1"/>
</dbReference>
<evidence type="ECO:0000256" key="2">
    <source>
        <dbReference type="ARBA" id="ARBA00022448"/>
    </source>
</evidence>
<dbReference type="GO" id="GO:0005886">
    <property type="term" value="C:plasma membrane"/>
    <property type="evidence" value="ECO:0007669"/>
    <property type="project" value="UniProtKB-SubCell"/>
</dbReference>
<feature type="transmembrane region" description="Helical" evidence="7">
    <location>
        <begin position="111"/>
        <end position="130"/>
    </location>
</feature>
<evidence type="ECO:0000256" key="5">
    <source>
        <dbReference type="ARBA" id="ARBA00022989"/>
    </source>
</evidence>